<evidence type="ECO:0000313" key="2">
    <source>
        <dbReference type="EMBL" id="CAG9327422.1"/>
    </source>
</evidence>
<gene>
    <name evidence="2" type="ORF">BSTOLATCC_MIC43461</name>
</gene>
<proteinExistence type="predicted"/>
<comment type="caution">
    <text evidence="2">The sequence shown here is derived from an EMBL/GenBank/DDBJ whole genome shotgun (WGS) entry which is preliminary data.</text>
</comment>
<keyword evidence="3" id="KW-1185">Reference proteome</keyword>
<name>A0AAU9K2K3_9CILI</name>
<organism evidence="2 3">
    <name type="scientific">Blepharisma stoltei</name>
    <dbReference type="NCBI Taxonomy" id="1481888"/>
    <lineage>
        <taxon>Eukaryota</taxon>
        <taxon>Sar</taxon>
        <taxon>Alveolata</taxon>
        <taxon>Ciliophora</taxon>
        <taxon>Postciliodesmatophora</taxon>
        <taxon>Heterotrichea</taxon>
        <taxon>Heterotrichida</taxon>
        <taxon>Blepharismidae</taxon>
        <taxon>Blepharisma</taxon>
    </lineage>
</organism>
<dbReference type="AlphaFoldDB" id="A0AAU9K2K3"/>
<evidence type="ECO:0000256" key="1">
    <source>
        <dbReference type="SAM" id="MobiDB-lite"/>
    </source>
</evidence>
<feature type="region of interest" description="Disordered" evidence="1">
    <location>
        <begin position="1"/>
        <end position="23"/>
    </location>
</feature>
<sequence length="420" mass="48709">MAFQNSKQANKDSFFSSCSNSERPSINLRSQFKRLSQQAGCLIPFERADSTSSGSSISTATRKIGYHNWKTQRHLTCFTPKSPTNNLQMDQDRMISCIIQDCDMIKDEILGARKSVERDASVTRKNILSVSQIENSEKFQSLIHEDYFEKEKKKIEENYKNLHHNEELDKKYDKVRSLLTPSREGKAHHSRFPNLEVNVDKQNHYFITSEDLIDTETAHIISLNKRCFGENFSPKIKESPEKSSPKAKAMINASEISPEETILTDIKSIISKKSEYSPRKAKSPNSSCFPSRMGSERIFDKMRIQHMSPLNQQIFHELDRLIPQKIANANKRSQPLFKSKNFNMKNKNKSNRKEESYGKKSFNKKGEIQSNYFQKKVLDKNVMELFKGCKIEPKDFKLKRRVERLLTARQNLGNTKKEVF</sequence>
<accession>A0AAU9K2K3</accession>
<dbReference type="EMBL" id="CAJZBQ010000043">
    <property type="protein sequence ID" value="CAG9327422.1"/>
    <property type="molecule type" value="Genomic_DNA"/>
</dbReference>
<protein>
    <submittedName>
        <fullName evidence="2">Uncharacterized protein</fullName>
    </submittedName>
</protein>
<dbReference type="Proteomes" id="UP001162131">
    <property type="component" value="Unassembled WGS sequence"/>
</dbReference>
<evidence type="ECO:0000313" key="3">
    <source>
        <dbReference type="Proteomes" id="UP001162131"/>
    </source>
</evidence>
<feature type="region of interest" description="Disordered" evidence="1">
    <location>
        <begin position="273"/>
        <end position="292"/>
    </location>
</feature>
<reference evidence="2" key="1">
    <citation type="submission" date="2021-09" db="EMBL/GenBank/DDBJ databases">
        <authorList>
            <consortium name="AG Swart"/>
            <person name="Singh M."/>
            <person name="Singh A."/>
            <person name="Seah K."/>
            <person name="Emmerich C."/>
        </authorList>
    </citation>
    <scope>NUCLEOTIDE SEQUENCE</scope>
    <source>
        <strain evidence="2">ATCC30299</strain>
    </source>
</reference>